<accession>A0A292YQ13</accession>
<organism evidence="3 4">
    <name type="scientific">Effusibacillus lacus</name>
    <dbReference type="NCBI Taxonomy" id="1348429"/>
    <lineage>
        <taxon>Bacteria</taxon>
        <taxon>Bacillati</taxon>
        <taxon>Bacillota</taxon>
        <taxon>Bacilli</taxon>
        <taxon>Bacillales</taxon>
        <taxon>Alicyclobacillaceae</taxon>
        <taxon>Effusibacillus</taxon>
    </lineage>
</organism>
<sequence length="261" mass="29161">MGNKTVNRFKFSLFGVSILLGAMLTIQMTSGKGKDSDFGGADIIQVKNALAYESKHQQQLMDQIYKMERKIQEYQASPGDREKVLEKMKEELEKARIEAGLTSLEGNGIRIEIRESSIFPDSRGPHSKEFHIFDHELVYLVNILQANGAKAVAFNNQRIVSSSGIREIGITPGENNVIYPGVMQVNFNAVNYPYVIDAIGNIDKMKGALLTYLGKEFFISKGKELVITEYRDQKKLILPAFSGIPGYRYATEEKAEGAVKP</sequence>
<dbReference type="Gene3D" id="3.30.70.1880">
    <property type="entry name" value="Protein of unknown function DUF881"/>
    <property type="match status" value="1"/>
</dbReference>
<comment type="similarity">
    <text evidence="1">Belongs to the UPF0749 family.</text>
</comment>
<proteinExistence type="inferred from homology"/>
<dbReference type="PANTHER" id="PTHR37313">
    <property type="entry name" value="UPF0749 PROTEIN RV1825"/>
    <property type="match status" value="1"/>
</dbReference>
<evidence type="ECO:0000256" key="2">
    <source>
        <dbReference type="SAM" id="Coils"/>
    </source>
</evidence>
<protein>
    <recommendedName>
        <fullName evidence="5">DUF881 domain-containing protein</fullName>
    </recommendedName>
</protein>
<dbReference type="InterPro" id="IPR010273">
    <property type="entry name" value="DUF881"/>
</dbReference>
<evidence type="ECO:0000256" key="1">
    <source>
        <dbReference type="ARBA" id="ARBA00009108"/>
    </source>
</evidence>
<dbReference type="RefSeq" id="WP_165912492.1">
    <property type="nucleotide sequence ID" value="NZ_BDUF01000076.1"/>
</dbReference>
<dbReference type="PANTHER" id="PTHR37313:SF2">
    <property type="entry name" value="UPF0749 PROTEIN YLXX"/>
    <property type="match status" value="1"/>
</dbReference>
<feature type="coiled-coil region" evidence="2">
    <location>
        <begin position="57"/>
        <end position="105"/>
    </location>
</feature>
<dbReference type="EMBL" id="BDUF01000076">
    <property type="protein sequence ID" value="GAX91001.1"/>
    <property type="molecule type" value="Genomic_DNA"/>
</dbReference>
<name>A0A292YQ13_9BACL</name>
<dbReference type="Pfam" id="PF05949">
    <property type="entry name" value="DUF881"/>
    <property type="match status" value="1"/>
</dbReference>
<evidence type="ECO:0008006" key="5">
    <source>
        <dbReference type="Google" id="ProtNLM"/>
    </source>
</evidence>
<evidence type="ECO:0000313" key="4">
    <source>
        <dbReference type="Proteomes" id="UP000217785"/>
    </source>
</evidence>
<comment type="caution">
    <text evidence="3">The sequence shown here is derived from an EMBL/GenBank/DDBJ whole genome shotgun (WGS) entry which is preliminary data.</text>
</comment>
<reference evidence="4" key="1">
    <citation type="submission" date="2017-07" db="EMBL/GenBank/DDBJ databases">
        <title>Draft genome sequence of Effusibacillus lacus strain skLN1.</title>
        <authorList>
            <person name="Watanabe M."/>
            <person name="Kojima H."/>
            <person name="Fukui M."/>
        </authorList>
    </citation>
    <scope>NUCLEOTIDE SEQUENCE [LARGE SCALE GENOMIC DNA]</scope>
    <source>
        <strain evidence="4">skLN1</strain>
    </source>
</reference>
<keyword evidence="4" id="KW-1185">Reference proteome</keyword>
<dbReference type="Proteomes" id="UP000217785">
    <property type="component" value="Unassembled WGS sequence"/>
</dbReference>
<gene>
    <name evidence="3" type="ORF">EFBL_2661</name>
</gene>
<evidence type="ECO:0000313" key="3">
    <source>
        <dbReference type="EMBL" id="GAX91001.1"/>
    </source>
</evidence>
<dbReference type="AlphaFoldDB" id="A0A292YQ13"/>
<keyword evidence="2" id="KW-0175">Coiled coil</keyword>